<evidence type="ECO:0000313" key="8">
    <source>
        <dbReference type="Proteomes" id="UP000076078"/>
    </source>
</evidence>
<dbReference type="InterPro" id="IPR057709">
    <property type="entry name" value="DUF7949"/>
</dbReference>
<comment type="caution">
    <text evidence="7">The sequence shown here is derived from an EMBL/GenBank/DDBJ whole genome shotgun (WGS) entry which is preliminary data.</text>
</comment>
<feature type="domain" description="DUF7035" evidence="4">
    <location>
        <begin position="655"/>
        <end position="790"/>
    </location>
</feature>
<dbReference type="InterPro" id="IPR056645">
    <property type="entry name" value="DUF7743"/>
</dbReference>
<proteinExistence type="predicted"/>
<dbReference type="EMBL" id="LODT01000034">
    <property type="protein sequence ID" value="KYQ91562.1"/>
    <property type="molecule type" value="Genomic_DNA"/>
</dbReference>
<keyword evidence="1" id="KW-0472">Membrane</keyword>
<feature type="chain" id="PRO_5007593108" evidence="2">
    <location>
        <begin position="18"/>
        <end position="1355"/>
    </location>
</feature>
<gene>
    <name evidence="7" type="ORF">DLAC_07329</name>
</gene>
<dbReference type="OMA" id="NNCEASS"/>
<feature type="domain" description="DUF7949" evidence="6">
    <location>
        <begin position="1010"/>
        <end position="1041"/>
    </location>
</feature>
<evidence type="ECO:0000256" key="1">
    <source>
        <dbReference type="SAM" id="Phobius"/>
    </source>
</evidence>
<dbReference type="InterPro" id="IPR054484">
    <property type="entry name" value="ComC_SSD"/>
</dbReference>
<organism evidence="7 8">
    <name type="scientific">Tieghemostelium lacteum</name>
    <name type="common">Slime mold</name>
    <name type="synonym">Dictyostelium lacteum</name>
    <dbReference type="NCBI Taxonomy" id="361077"/>
    <lineage>
        <taxon>Eukaryota</taxon>
        <taxon>Amoebozoa</taxon>
        <taxon>Evosea</taxon>
        <taxon>Eumycetozoa</taxon>
        <taxon>Dictyostelia</taxon>
        <taxon>Dictyosteliales</taxon>
        <taxon>Raperosteliaceae</taxon>
        <taxon>Tieghemostelium</taxon>
    </lineage>
</organism>
<feature type="transmembrane region" description="Helical" evidence="1">
    <location>
        <begin position="1312"/>
        <end position="1335"/>
    </location>
</feature>
<dbReference type="PANTHER" id="PTHR31378">
    <property type="entry name" value="EGF-LIKE DOMAIN-CONTAINING PROTEIN-RELATED-RELATED"/>
    <property type="match status" value="1"/>
</dbReference>
<protein>
    <submittedName>
        <fullName evidence="7">EGF-like domain-containing protein</fullName>
    </submittedName>
</protein>
<evidence type="ECO:0000313" key="7">
    <source>
        <dbReference type="EMBL" id="KYQ91562.1"/>
    </source>
</evidence>
<dbReference type="PANTHER" id="PTHR31378:SF17">
    <property type="match status" value="1"/>
</dbReference>
<dbReference type="Pfam" id="PF22933">
    <property type="entry name" value="ComC_SSD"/>
    <property type="match status" value="1"/>
</dbReference>
<dbReference type="Pfam" id="PF23034">
    <property type="entry name" value="DUF7035"/>
    <property type="match status" value="1"/>
</dbReference>
<evidence type="ECO:0000259" key="6">
    <source>
        <dbReference type="Pfam" id="PF25820"/>
    </source>
</evidence>
<keyword evidence="1" id="KW-1133">Transmembrane helix</keyword>
<evidence type="ECO:0000259" key="3">
    <source>
        <dbReference type="Pfam" id="PF22933"/>
    </source>
</evidence>
<dbReference type="InterPro" id="IPR055463">
    <property type="entry name" value="DUF7035"/>
</dbReference>
<dbReference type="Pfam" id="PF24893">
    <property type="entry name" value="DUF7743"/>
    <property type="match status" value="1"/>
</dbReference>
<keyword evidence="2" id="KW-0732">Signal</keyword>
<feature type="signal peptide" evidence="2">
    <location>
        <begin position="1"/>
        <end position="17"/>
    </location>
</feature>
<sequence>MKILLFCLLLFLYCSDGYQIQLLNPDSVNSYPDTLTYSTQKCSITYRFSISEDNGDADMLNFDIDAIPIPTVGNLIVMSSPYLESSNKLVTVTLNPNFGEQGSFYINMSNGATEVFRSNTIKYQCQPMPLPVTILNNNYKNWENSGQDGYYQTYLKLNLDKYADLENLAILVGNIYTCKFEQFGFDILKLTCTIAYDTAFTGPFGDLSIKILDSVNPDTSTQLSIGTFINYTPIIPIFQSSTMVNSLSNLAYRDIYMKIPIDNNQDRYFTPVINIQKPYLVKVVAGNSNSKTMLLYHKTISYGALDNFEMAINYFVNSTFVYNSLYTYSPSDLLVEPMTLTATNPTNLYNLYLLQMLSSGQLYNYEVSLSYGNYKKTILVSYPDGMKSKLNNGIMEAGFYAYAPPYKNSVNLGFKVTGLGKTFYTNYQPPTFTLNDIIAPSIEGIEFINIGYQQIIIRIHATDDYSGVYSIVFDGFAQLFPSDLASGNKLDGIYEKFVDFRNKSSYFTSSIYDQLAIVYDMAGNSASISPNIIPPIQNYPMTINSKYEQSVIQLDRVYFSISGVIDVTGIECPNTLFINFTNAHHDEIIRIEFYSIDVTTFGIWDNQYQMYKADFIIPKNLFTGTIPYYVYYRTVKFDSLMFPSTGQLKITSDNADRMPPMITNIDNTIAGGSQIGWTLTIEDGPNGFSHGLIKVTSDLDIGNPYIIELTGIPDSITQTIQAPLIVSPQCLTQIFTITYIELFDSAGVKSTYNDLSFIKSASVSEPPVFKDISPFISIINSATLSLSIQILSSLTCTADTLPPYIPNIVTYNSVDTSHYNRSHTLIFTARDTANTNALSRRIKPKMYLHSIFFETVSTQCEPTTFGANDIYISYTCTFQSIPYGFGQGYPVQWTASGFADVMLNFGYQGTTNLTSPFVFSRNYSVIETVSVPSSSGKLTISGKNLGTIENVEITFSNGETQIVPVIEGYNTVIIIEVPMDKNISSIKTVELPSNNAPMPDEYEFVPAPTCPGTPQCSGPDHGSCTISGCICIGNWGGNDCSLSGVNTPPIIINTTNPDIDNNFNTTLPDGQTVSLRTLLSVISLNELNKNGDDFKIHKFSQWIFSNTTSQSDLKGINEYTYESNITNNNLTTNVKVIIQYFQQKETIFFANQFLDMLPSSIKYKIEISPYSFDSNLNTLKLVMSASIESFDNSECSDGSSSTNSNLEEQEDQNSLYVRLNLNSHVLHGRLIKKGIIDNRIQTISNSVSQDNNLPSGSVGSTIGIHIPNFKKSVLLDPDFSVLLDTSATPSPNNNKNNCEASSKSSKLTKSQLAGIIVGSVGFALVVTISTTYYFYKRHSDKKSLAQINKKIATLN</sequence>
<keyword evidence="1" id="KW-0812">Transmembrane</keyword>
<name>A0A151ZC87_TIELA</name>
<evidence type="ECO:0000259" key="5">
    <source>
        <dbReference type="Pfam" id="PF24893"/>
    </source>
</evidence>
<feature type="domain" description="DUF7743" evidence="5">
    <location>
        <begin position="435"/>
        <end position="540"/>
    </location>
</feature>
<dbReference type="Pfam" id="PF25820">
    <property type="entry name" value="DUF7949"/>
    <property type="match status" value="1"/>
</dbReference>
<evidence type="ECO:0000256" key="2">
    <source>
        <dbReference type="SAM" id="SignalP"/>
    </source>
</evidence>
<evidence type="ECO:0000259" key="4">
    <source>
        <dbReference type="Pfam" id="PF23034"/>
    </source>
</evidence>
<feature type="domain" description="ComC supersandwich" evidence="3">
    <location>
        <begin position="1055"/>
        <end position="1282"/>
    </location>
</feature>
<reference evidence="7 8" key="1">
    <citation type="submission" date="2015-12" db="EMBL/GenBank/DDBJ databases">
        <title>Dictyostelia acquired genes for synthesis and detection of signals that induce cell-type specialization by lateral gene transfer from prokaryotes.</title>
        <authorList>
            <person name="Gloeckner G."/>
            <person name="Schaap P."/>
        </authorList>
    </citation>
    <scope>NUCLEOTIDE SEQUENCE [LARGE SCALE GENOMIC DNA]</scope>
    <source>
        <strain evidence="7 8">TK</strain>
    </source>
</reference>
<dbReference type="Proteomes" id="UP000076078">
    <property type="component" value="Unassembled WGS sequence"/>
</dbReference>
<accession>A0A151ZC87</accession>
<keyword evidence="8" id="KW-1185">Reference proteome</keyword>
<dbReference type="InParanoid" id="A0A151ZC87"/>